<reference evidence="1 2" key="1">
    <citation type="journal article" date="2021" name="Microorganisms">
        <title>Genome Evolution of Filamentous Cyanobacterium Nostoc Species: From Facultative Symbiosis to Free Living.</title>
        <authorList>
            <person name="Huo D."/>
            <person name="Li H."/>
            <person name="Cai F."/>
            <person name="Guo X."/>
            <person name="Qiao Z."/>
            <person name="Wang W."/>
            <person name="Yu G."/>
            <person name="Li R."/>
        </authorList>
    </citation>
    <scope>NUCLEOTIDE SEQUENCE [LARGE SCALE GENOMIC DNA]</scope>
    <source>
        <strain evidence="1 2">CHAB 5714</strain>
    </source>
</reference>
<keyword evidence="2" id="KW-1185">Reference proteome</keyword>
<gene>
    <name evidence="1" type="ORF">LC586_01605</name>
</gene>
<accession>A0ABS8I145</accession>
<evidence type="ECO:0000313" key="2">
    <source>
        <dbReference type="Proteomes" id="UP001199525"/>
    </source>
</evidence>
<dbReference type="Proteomes" id="UP001199525">
    <property type="component" value="Unassembled WGS sequence"/>
</dbReference>
<protein>
    <submittedName>
        <fullName evidence="1">LamG domain-containing protein</fullName>
    </submittedName>
</protein>
<dbReference type="Gene3D" id="2.60.120.200">
    <property type="match status" value="1"/>
</dbReference>
<dbReference type="InterPro" id="IPR013320">
    <property type="entry name" value="ConA-like_dom_sf"/>
</dbReference>
<dbReference type="RefSeq" id="WP_229482642.1">
    <property type="nucleotide sequence ID" value="NZ_JAIVFQ010000002.1"/>
</dbReference>
<comment type="caution">
    <text evidence="1">The sequence shown here is derived from an EMBL/GenBank/DDBJ whole genome shotgun (WGS) entry which is preliminary data.</text>
</comment>
<dbReference type="SUPFAM" id="SSF49899">
    <property type="entry name" value="Concanavalin A-like lectins/glucanases"/>
    <property type="match status" value="1"/>
</dbReference>
<proteinExistence type="predicted"/>
<organism evidence="1 2">
    <name type="scientific">Nostoc favosum CHAB5714</name>
    <dbReference type="NCBI Taxonomy" id="2780399"/>
    <lineage>
        <taxon>Bacteria</taxon>
        <taxon>Bacillati</taxon>
        <taxon>Cyanobacteriota</taxon>
        <taxon>Cyanophyceae</taxon>
        <taxon>Nostocales</taxon>
        <taxon>Nostocaceae</taxon>
        <taxon>Nostoc</taxon>
        <taxon>Nostoc favosum</taxon>
    </lineage>
</organism>
<sequence length="353" mass="37566">MQIQNFPSGTPTMNDLLLFQSSANQAYYKSQFSQLSIASKWTSINTSYAASNYNKLVINTSASITITLPIVSVGEIEIFNINSSTVYINTQGKAYSNGIHDATHLRIKTTNTHVRLVYLNDSIGWYPIVGGLSVITDATVSALLNFNGSNGSTTFVDAKGGTVTAFGAAQISTAQSKFGGASGYFNGSGSYLTLPLTTGLTYGTNDITWECWIYLLSNPASASNMTIMGNALGGGSGNAGLFLCVNNGRVHFRHWVNGTTNAISSQTISANTWYHVAATKRGTALQVYVNGIQGTAGSTTASNTDSNFFIGRTLNNSGFATDFNGYIDDLQLSAPGVFRYTGNFTPPISQFTV</sequence>
<dbReference type="EMBL" id="JAIVFQ010000002">
    <property type="protein sequence ID" value="MCC5597968.1"/>
    <property type="molecule type" value="Genomic_DNA"/>
</dbReference>
<dbReference type="Pfam" id="PF13385">
    <property type="entry name" value="Laminin_G_3"/>
    <property type="match status" value="1"/>
</dbReference>
<name>A0ABS8I145_9NOSO</name>
<evidence type="ECO:0000313" key="1">
    <source>
        <dbReference type="EMBL" id="MCC5597968.1"/>
    </source>
</evidence>